<accession>A0A453GK97</accession>
<evidence type="ECO:0000313" key="8">
    <source>
        <dbReference type="EnsemblPlants" id="AET3Gv21068400.1"/>
    </source>
</evidence>
<dbReference type="Gramene" id="AET3Gv21068400.1">
    <property type="protein sequence ID" value="AET3Gv21068400.1"/>
    <property type="gene ID" value="AET3Gv21068400"/>
</dbReference>
<reference evidence="8" key="5">
    <citation type="journal article" date="2021" name="G3 (Bethesda)">
        <title>Aegilops tauschii genome assembly Aet v5.0 features greater sequence contiguity and improved annotation.</title>
        <authorList>
            <person name="Wang L."/>
            <person name="Zhu T."/>
            <person name="Rodriguez J.C."/>
            <person name="Deal K.R."/>
            <person name="Dubcovsky J."/>
            <person name="McGuire P.E."/>
            <person name="Lux T."/>
            <person name="Spannagl M."/>
            <person name="Mayer K.F.X."/>
            <person name="Baldrich P."/>
            <person name="Meyers B.C."/>
            <person name="Huo N."/>
            <person name="Gu Y.Q."/>
            <person name="Zhou H."/>
            <person name="Devos K.M."/>
            <person name="Bennetzen J.L."/>
            <person name="Unver T."/>
            <person name="Budak H."/>
            <person name="Gulick P.J."/>
            <person name="Galiba G."/>
            <person name="Kalapos B."/>
            <person name="Nelson D.R."/>
            <person name="Li P."/>
            <person name="You F.M."/>
            <person name="Luo M.C."/>
            <person name="Dvorak J."/>
        </authorList>
    </citation>
    <scope>NUCLEOTIDE SEQUENCE [LARGE SCALE GENOMIC DNA]</scope>
    <source>
        <strain evidence="8">cv. AL8/78</strain>
    </source>
</reference>
<evidence type="ECO:0000256" key="2">
    <source>
        <dbReference type="ARBA" id="ARBA00022695"/>
    </source>
</evidence>
<dbReference type="GO" id="GO:0003964">
    <property type="term" value="F:RNA-directed DNA polymerase activity"/>
    <property type="evidence" value="ECO:0007669"/>
    <property type="project" value="UniProtKB-KW"/>
</dbReference>
<keyword evidence="3" id="KW-0540">Nuclease</keyword>
<keyword evidence="9" id="KW-1185">Reference proteome</keyword>
<evidence type="ECO:0000259" key="7">
    <source>
        <dbReference type="Pfam" id="PF17917"/>
    </source>
</evidence>
<evidence type="ECO:0000256" key="4">
    <source>
        <dbReference type="ARBA" id="ARBA00022759"/>
    </source>
</evidence>
<sequence>MSKALVPRYQGLSTYEKEYLAVIVAVDQWRPYLQHGEFTIYTDQKSLIHLEEQRLSTPWQQKAFTKLLGLQYSIRYKKGTENTAEDALSRAET</sequence>
<keyword evidence="4" id="KW-0255">Endonuclease</keyword>
<dbReference type="GO" id="GO:0004519">
    <property type="term" value="F:endonuclease activity"/>
    <property type="evidence" value="ECO:0007669"/>
    <property type="project" value="UniProtKB-KW"/>
</dbReference>
<proteinExistence type="predicted"/>
<dbReference type="GO" id="GO:0016787">
    <property type="term" value="F:hydrolase activity"/>
    <property type="evidence" value="ECO:0007669"/>
    <property type="project" value="UniProtKB-KW"/>
</dbReference>
<evidence type="ECO:0000256" key="3">
    <source>
        <dbReference type="ARBA" id="ARBA00022722"/>
    </source>
</evidence>
<organism evidence="8 9">
    <name type="scientific">Aegilops tauschii subsp. strangulata</name>
    <name type="common">Goatgrass</name>
    <dbReference type="NCBI Taxonomy" id="200361"/>
    <lineage>
        <taxon>Eukaryota</taxon>
        <taxon>Viridiplantae</taxon>
        <taxon>Streptophyta</taxon>
        <taxon>Embryophyta</taxon>
        <taxon>Tracheophyta</taxon>
        <taxon>Spermatophyta</taxon>
        <taxon>Magnoliopsida</taxon>
        <taxon>Liliopsida</taxon>
        <taxon>Poales</taxon>
        <taxon>Poaceae</taxon>
        <taxon>BOP clade</taxon>
        <taxon>Pooideae</taxon>
        <taxon>Triticodae</taxon>
        <taxon>Triticeae</taxon>
        <taxon>Triticinae</taxon>
        <taxon>Aegilops</taxon>
    </lineage>
</organism>
<evidence type="ECO:0000256" key="5">
    <source>
        <dbReference type="ARBA" id="ARBA00022801"/>
    </source>
</evidence>
<dbReference type="Pfam" id="PF17917">
    <property type="entry name" value="RT_RNaseH"/>
    <property type="match status" value="1"/>
</dbReference>
<protein>
    <recommendedName>
        <fullName evidence="7">Reverse transcriptase RNase H-like domain-containing protein</fullName>
    </recommendedName>
</protein>
<keyword evidence="5" id="KW-0378">Hydrolase</keyword>
<dbReference type="STRING" id="200361.A0A453GK97"/>
<dbReference type="PANTHER" id="PTHR37984">
    <property type="entry name" value="PROTEIN CBG26694"/>
    <property type="match status" value="1"/>
</dbReference>
<reference evidence="9" key="2">
    <citation type="journal article" date="2017" name="Nat. Plants">
        <title>The Aegilops tauschii genome reveals multiple impacts of transposons.</title>
        <authorList>
            <person name="Zhao G."/>
            <person name="Zou C."/>
            <person name="Li K."/>
            <person name="Wang K."/>
            <person name="Li T."/>
            <person name="Gao L."/>
            <person name="Zhang X."/>
            <person name="Wang H."/>
            <person name="Yang Z."/>
            <person name="Liu X."/>
            <person name="Jiang W."/>
            <person name="Mao L."/>
            <person name="Kong X."/>
            <person name="Jiao Y."/>
            <person name="Jia J."/>
        </authorList>
    </citation>
    <scope>NUCLEOTIDE SEQUENCE [LARGE SCALE GENOMIC DNA]</scope>
    <source>
        <strain evidence="9">cv. AL8/78</strain>
    </source>
</reference>
<dbReference type="InterPro" id="IPR050951">
    <property type="entry name" value="Retrovirus_Pol_polyprotein"/>
</dbReference>
<dbReference type="EnsemblPlants" id="AET3Gv21068400.1">
    <property type="protein sequence ID" value="AET3Gv21068400.1"/>
    <property type="gene ID" value="AET3Gv21068400"/>
</dbReference>
<dbReference type="Proteomes" id="UP000015105">
    <property type="component" value="Chromosome 3D"/>
</dbReference>
<dbReference type="AlphaFoldDB" id="A0A453GK97"/>
<keyword evidence="1" id="KW-0808">Transferase</keyword>
<keyword evidence="2" id="KW-0548">Nucleotidyltransferase</keyword>
<evidence type="ECO:0000256" key="1">
    <source>
        <dbReference type="ARBA" id="ARBA00022679"/>
    </source>
</evidence>
<feature type="domain" description="Reverse transcriptase RNase H-like" evidence="7">
    <location>
        <begin position="1"/>
        <end position="67"/>
    </location>
</feature>
<dbReference type="PANTHER" id="PTHR37984:SF5">
    <property type="entry name" value="PROTEIN NYNRIN-LIKE"/>
    <property type="match status" value="1"/>
</dbReference>
<evidence type="ECO:0000256" key="6">
    <source>
        <dbReference type="ARBA" id="ARBA00022918"/>
    </source>
</evidence>
<evidence type="ECO:0000313" key="9">
    <source>
        <dbReference type="Proteomes" id="UP000015105"/>
    </source>
</evidence>
<reference evidence="8" key="3">
    <citation type="journal article" date="2017" name="Nature">
        <title>Genome sequence of the progenitor of the wheat D genome Aegilops tauschii.</title>
        <authorList>
            <person name="Luo M.C."/>
            <person name="Gu Y.Q."/>
            <person name="Puiu D."/>
            <person name="Wang H."/>
            <person name="Twardziok S.O."/>
            <person name="Deal K.R."/>
            <person name="Huo N."/>
            <person name="Zhu T."/>
            <person name="Wang L."/>
            <person name="Wang Y."/>
            <person name="McGuire P.E."/>
            <person name="Liu S."/>
            <person name="Long H."/>
            <person name="Ramasamy R.K."/>
            <person name="Rodriguez J.C."/>
            <person name="Van S.L."/>
            <person name="Yuan L."/>
            <person name="Wang Z."/>
            <person name="Xia Z."/>
            <person name="Xiao L."/>
            <person name="Anderson O.D."/>
            <person name="Ouyang S."/>
            <person name="Liang Y."/>
            <person name="Zimin A.V."/>
            <person name="Pertea G."/>
            <person name="Qi P."/>
            <person name="Bennetzen J.L."/>
            <person name="Dai X."/>
            <person name="Dawson M.W."/>
            <person name="Muller H.G."/>
            <person name="Kugler K."/>
            <person name="Rivarola-Duarte L."/>
            <person name="Spannagl M."/>
            <person name="Mayer K.F.X."/>
            <person name="Lu F.H."/>
            <person name="Bevan M.W."/>
            <person name="Leroy P."/>
            <person name="Li P."/>
            <person name="You F.M."/>
            <person name="Sun Q."/>
            <person name="Liu Z."/>
            <person name="Lyons E."/>
            <person name="Wicker T."/>
            <person name="Salzberg S.L."/>
            <person name="Devos K.M."/>
            <person name="Dvorak J."/>
        </authorList>
    </citation>
    <scope>NUCLEOTIDE SEQUENCE [LARGE SCALE GENOMIC DNA]</scope>
    <source>
        <strain evidence="8">cv. AL8/78</strain>
    </source>
</reference>
<reference evidence="8" key="4">
    <citation type="submission" date="2019-03" db="UniProtKB">
        <authorList>
            <consortium name="EnsemblPlants"/>
        </authorList>
    </citation>
    <scope>IDENTIFICATION</scope>
</reference>
<dbReference type="InterPro" id="IPR043502">
    <property type="entry name" value="DNA/RNA_pol_sf"/>
</dbReference>
<reference evidence="9" key="1">
    <citation type="journal article" date="2014" name="Science">
        <title>Ancient hybridizations among the ancestral genomes of bread wheat.</title>
        <authorList>
            <consortium name="International Wheat Genome Sequencing Consortium,"/>
            <person name="Marcussen T."/>
            <person name="Sandve S.R."/>
            <person name="Heier L."/>
            <person name="Spannagl M."/>
            <person name="Pfeifer M."/>
            <person name="Jakobsen K.S."/>
            <person name="Wulff B.B."/>
            <person name="Steuernagel B."/>
            <person name="Mayer K.F."/>
            <person name="Olsen O.A."/>
        </authorList>
    </citation>
    <scope>NUCLEOTIDE SEQUENCE [LARGE SCALE GENOMIC DNA]</scope>
    <source>
        <strain evidence="9">cv. AL8/78</strain>
    </source>
</reference>
<keyword evidence="6" id="KW-0695">RNA-directed DNA polymerase</keyword>
<dbReference type="SUPFAM" id="SSF56672">
    <property type="entry name" value="DNA/RNA polymerases"/>
    <property type="match status" value="1"/>
</dbReference>
<name>A0A453GK97_AEGTS</name>
<dbReference type="InterPro" id="IPR041373">
    <property type="entry name" value="RT_RNaseH"/>
</dbReference>